<protein>
    <submittedName>
        <fullName evidence="1">Uncharacterized protein</fullName>
    </submittedName>
</protein>
<reference evidence="2" key="1">
    <citation type="submission" date="2016-10" db="EMBL/GenBank/DDBJ databases">
        <authorList>
            <person name="Varghese N."/>
            <person name="Submissions S."/>
        </authorList>
    </citation>
    <scope>NUCLEOTIDE SEQUENCE [LARGE SCALE GENOMIC DNA]</scope>
    <source>
        <strain evidence="2">DSM 44142</strain>
    </source>
</reference>
<dbReference type="Proteomes" id="UP000183053">
    <property type="component" value="Unassembled WGS sequence"/>
</dbReference>
<accession>A0A1H1GKH2</accession>
<name>A0A1H1GKH2_9ACTN</name>
<dbReference type="OrthoDB" id="9927513at2"/>
<sequence>MSTGVYIPLILIPLFALAVAWKQLALSKDTTGGHGLTIGARRIERVPGVGPTGVGRDDQWNSVEFRIVARGPGTWYDVVGTMLREDRGEDVVVDRVARLDNTTGALTATVQVRTRDLDSSWFVVDWLAPHGAGVRRQAYRIRVRGAGTSPARARRRPLPSGAAVSPILGDNPFAVPELEEWRWDRTWKARYWVWSLLPVGDGRTDATPRWTARIVRRWLQAGSWRTVHPREPVRTGWMPGVPDGTER</sequence>
<dbReference type="STRING" id="47312.SAMN04489765_3396"/>
<gene>
    <name evidence="1" type="ORF">SAMN04489765_3396</name>
</gene>
<keyword evidence="2" id="KW-1185">Reference proteome</keyword>
<dbReference type="RefSeq" id="WP_068567896.1">
    <property type="nucleotide sequence ID" value="NZ_FNLF01000002.1"/>
</dbReference>
<evidence type="ECO:0000313" key="1">
    <source>
        <dbReference type="EMBL" id="SDR13675.1"/>
    </source>
</evidence>
<dbReference type="AlphaFoldDB" id="A0A1H1GKH2"/>
<proteinExistence type="predicted"/>
<evidence type="ECO:0000313" key="2">
    <source>
        <dbReference type="Proteomes" id="UP000183053"/>
    </source>
</evidence>
<organism evidence="1 2">
    <name type="scientific">Tsukamurella pulmonis</name>
    <dbReference type="NCBI Taxonomy" id="47312"/>
    <lineage>
        <taxon>Bacteria</taxon>
        <taxon>Bacillati</taxon>
        <taxon>Actinomycetota</taxon>
        <taxon>Actinomycetes</taxon>
        <taxon>Mycobacteriales</taxon>
        <taxon>Tsukamurellaceae</taxon>
        <taxon>Tsukamurella</taxon>
    </lineage>
</organism>
<dbReference type="EMBL" id="FNLF01000002">
    <property type="protein sequence ID" value="SDR13675.1"/>
    <property type="molecule type" value="Genomic_DNA"/>
</dbReference>